<evidence type="ECO:0000256" key="5">
    <source>
        <dbReference type="SAM" id="SignalP"/>
    </source>
</evidence>
<feature type="signal peptide" evidence="5">
    <location>
        <begin position="1"/>
        <end position="30"/>
    </location>
</feature>
<feature type="domain" description="Periplasmic binding protein" evidence="6">
    <location>
        <begin position="47"/>
        <end position="309"/>
    </location>
</feature>
<evidence type="ECO:0000256" key="1">
    <source>
        <dbReference type="ARBA" id="ARBA00004196"/>
    </source>
</evidence>
<accession>A0A1G7Z0Z7</accession>
<dbReference type="PANTHER" id="PTHR46847">
    <property type="entry name" value="D-ALLOSE-BINDING PERIPLASMIC PROTEIN-RELATED"/>
    <property type="match status" value="1"/>
</dbReference>
<dbReference type="GO" id="GO:0030246">
    <property type="term" value="F:carbohydrate binding"/>
    <property type="evidence" value="ECO:0007669"/>
    <property type="project" value="UniProtKB-ARBA"/>
</dbReference>
<keyword evidence="3 5" id="KW-0732">Signal</keyword>
<proteinExistence type="inferred from homology"/>
<comment type="similarity">
    <text evidence="2">Belongs to the bacterial solute-binding protein 2 family.</text>
</comment>
<dbReference type="PANTHER" id="PTHR46847:SF1">
    <property type="entry name" value="D-ALLOSE-BINDING PERIPLASMIC PROTEIN-RELATED"/>
    <property type="match status" value="1"/>
</dbReference>
<reference evidence="7 8" key="1">
    <citation type="submission" date="2016-10" db="EMBL/GenBank/DDBJ databases">
        <authorList>
            <person name="de Groot N.N."/>
        </authorList>
    </citation>
    <scope>NUCLEOTIDE SEQUENCE [LARGE SCALE GENOMIC DNA]</scope>
    <source>
        <strain evidence="7 8">CPCC 201354</strain>
    </source>
</reference>
<gene>
    <name evidence="7" type="ORF">SAMN05421505_110125</name>
</gene>
<dbReference type="Pfam" id="PF13407">
    <property type="entry name" value="Peripla_BP_4"/>
    <property type="match status" value="1"/>
</dbReference>
<feature type="chain" id="PRO_5039045676" evidence="5">
    <location>
        <begin position="31"/>
        <end position="341"/>
    </location>
</feature>
<name>A0A1G7Z0Z7_9ACTN</name>
<dbReference type="STRING" id="504805.SAMN05421505_110125"/>
<evidence type="ECO:0000259" key="6">
    <source>
        <dbReference type="Pfam" id="PF13407"/>
    </source>
</evidence>
<dbReference type="Gene3D" id="3.40.50.2300">
    <property type="match status" value="2"/>
</dbReference>
<feature type="region of interest" description="Disordered" evidence="4">
    <location>
        <begin position="311"/>
        <end position="341"/>
    </location>
</feature>
<evidence type="ECO:0000256" key="3">
    <source>
        <dbReference type="ARBA" id="ARBA00022729"/>
    </source>
</evidence>
<dbReference type="InterPro" id="IPR025997">
    <property type="entry name" value="SBP_2_dom"/>
</dbReference>
<sequence length="341" mass="36176">MPMRRSRATMSAAALLLAAAPLLTAACADAGYGDEAQETATNRRLRIAFFGFAKSSSVASAAFAGVQDYAKAVNATAEFIDPNFDPQTQLHQIQDAIASKHFNVFIVQANDGTTILPGIRSAVQAGITVVIQHAPVGPRYDTAKPQVDGTITLVDVPTHNGTTLASLAIDACQTEKLAPCNVAYLSGLSTSPADKARTKAAANKLKTADNVRLVAQLEGGHTTDSGRKAMQELLRREPNVHVVIGSPQAITGAETTAKNKKILYIANGASRQTVRAVQQDRWHAAYYLPIRTLGARAAELGLAKARGKKVPTATDMTDHRPDRSMGTKGVLSDVTGEYDDE</sequence>
<organism evidence="7 8">
    <name type="scientific">Sinosporangium album</name>
    <dbReference type="NCBI Taxonomy" id="504805"/>
    <lineage>
        <taxon>Bacteria</taxon>
        <taxon>Bacillati</taxon>
        <taxon>Actinomycetota</taxon>
        <taxon>Actinomycetes</taxon>
        <taxon>Streptosporangiales</taxon>
        <taxon>Streptosporangiaceae</taxon>
        <taxon>Sinosporangium</taxon>
    </lineage>
</organism>
<dbReference type="PROSITE" id="PS51257">
    <property type="entry name" value="PROKAR_LIPOPROTEIN"/>
    <property type="match status" value="1"/>
</dbReference>
<dbReference type="SUPFAM" id="SSF53822">
    <property type="entry name" value="Periplasmic binding protein-like I"/>
    <property type="match status" value="1"/>
</dbReference>
<evidence type="ECO:0000313" key="8">
    <source>
        <dbReference type="Proteomes" id="UP000198923"/>
    </source>
</evidence>
<dbReference type="InterPro" id="IPR028082">
    <property type="entry name" value="Peripla_BP_I"/>
</dbReference>
<dbReference type="GO" id="GO:0030313">
    <property type="term" value="C:cell envelope"/>
    <property type="evidence" value="ECO:0007669"/>
    <property type="project" value="UniProtKB-SubCell"/>
</dbReference>
<feature type="compositionally biased region" description="Basic and acidic residues" evidence="4">
    <location>
        <begin position="316"/>
        <end position="325"/>
    </location>
</feature>
<dbReference type="Proteomes" id="UP000198923">
    <property type="component" value="Unassembled WGS sequence"/>
</dbReference>
<keyword evidence="8" id="KW-1185">Reference proteome</keyword>
<evidence type="ECO:0000313" key="7">
    <source>
        <dbReference type="EMBL" id="SDH01820.1"/>
    </source>
</evidence>
<evidence type="ECO:0000256" key="2">
    <source>
        <dbReference type="ARBA" id="ARBA00007639"/>
    </source>
</evidence>
<dbReference type="RefSeq" id="WP_093170673.1">
    <property type="nucleotide sequence ID" value="NZ_FNCN01000010.1"/>
</dbReference>
<dbReference type="OrthoDB" id="9813037at2"/>
<dbReference type="AlphaFoldDB" id="A0A1G7Z0Z7"/>
<protein>
    <submittedName>
        <fullName evidence="7">Ribose transport system substrate-binding protein</fullName>
    </submittedName>
</protein>
<comment type="subcellular location">
    <subcellularLocation>
        <location evidence="1">Cell envelope</location>
    </subcellularLocation>
</comment>
<dbReference type="EMBL" id="FNCN01000010">
    <property type="protein sequence ID" value="SDH01820.1"/>
    <property type="molecule type" value="Genomic_DNA"/>
</dbReference>
<dbReference type="CDD" id="cd01536">
    <property type="entry name" value="PBP1_ABC_sugar_binding-like"/>
    <property type="match status" value="1"/>
</dbReference>
<evidence type="ECO:0000256" key="4">
    <source>
        <dbReference type="SAM" id="MobiDB-lite"/>
    </source>
</evidence>